<name>A0A7L9QBP2_9ZZZZ</name>
<protein>
    <submittedName>
        <fullName evidence="1">Uncharacterized protein</fullName>
    </submittedName>
</protein>
<sequence>MSAAHSGYLQFSAACSISLAGRINWLSTVCPAGGLFGVEIECCARCGGQLKIIASIEEPQLIAKILSHLERAAPEQYQSELALGARGPPGQSSLL</sequence>
<dbReference type="AlphaFoldDB" id="A0A7L9QBP2"/>
<accession>A0A7L9QBP2</accession>
<organism evidence="1">
    <name type="scientific">uncultured organism</name>
    <dbReference type="NCBI Taxonomy" id="155900"/>
    <lineage>
        <taxon>unclassified sequences</taxon>
        <taxon>environmental samples</taxon>
    </lineage>
</organism>
<dbReference type="EMBL" id="MW000465">
    <property type="protein sequence ID" value="QOL00292.1"/>
    <property type="molecule type" value="Genomic_DNA"/>
</dbReference>
<evidence type="ECO:0000313" key="1">
    <source>
        <dbReference type="EMBL" id="QOL00292.1"/>
    </source>
</evidence>
<reference evidence="1" key="1">
    <citation type="submission" date="2020-09" db="EMBL/GenBank/DDBJ databases">
        <title>A new high-throughput screening method to detect antimicrobial volatiles from metagenomic clone libraries.</title>
        <authorList>
            <person name="Stocker F."/>
            <person name="Obermeier M."/>
            <person name="Resch K."/>
            <person name="Berg G."/>
            <person name="Mueller Bogota C.A."/>
        </authorList>
    </citation>
    <scope>NUCLEOTIDE SEQUENCE</scope>
</reference>
<proteinExistence type="predicted"/>